<evidence type="ECO:0000256" key="3">
    <source>
        <dbReference type="ARBA" id="ARBA00023125"/>
    </source>
</evidence>
<feature type="region of interest" description="Disordered" evidence="6">
    <location>
        <begin position="147"/>
        <end position="210"/>
    </location>
</feature>
<evidence type="ECO:0000313" key="7">
    <source>
        <dbReference type="EMBL" id="CAG9310940.1"/>
    </source>
</evidence>
<dbReference type="SUPFAM" id="SSF50916">
    <property type="entry name" value="Rap30/74 interaction domains"/>
    <property type="match status" value="1"/>
</dbReference>
<dbReference type="Proteomes" id="UP001162131">
    <property type="component" value="Unassembled WGS sequence"/>
</dbReference>
<accession>A0AAU9IAJ5</accession>
<organism evidence="7 8">
    <name type="scientific">Blepharisma stoltei</name>
    <dbReference type="NCBI Taxonomy" id="1481888"/>
    <lineage>
        <taxon>Eukaryota</taxon>
        <taxon>Sar</taxon>
        <taxon>Alveolata</taxon>
        <taxon>Ciliophora</taxon>
        <taxon>Postciliodesmatophora</taxon>
        <taxon>Heterotrichea</taxon>
        <taxon>Heterotrichida</taxon>
        <taxon>Blepharismidae</taxon>
        <taxon>Blepharisma</taxon>
    </lineage>
</organism>
<evidence type="ECO:0000313" key="8">
    <source>
        <dbReference type="Proteomes" id="UP001162131"/>
    </source>
</evidence>
<dbReference type="GO" id="GO:0005634">
    <property type="term" value="C:nucleus"/>
    <property type="evidence" value="ECO:0007669"/>
    <property type="project" value="UniProtKB-SubCell"/>
</dbReference>
<evidence type="ECO:0008006" key="9">
    <source>
        <dbReference type="Google" id="ProtNLM"/>
    </source>
</evidence>
<reference evidence="7" key="1">
    <citation type="submission" date="2021-09" db="EMBL/GenBank/DDBJ databases">
        <authorList>
            <consortium name="AG Swart"/>
            <person name="Singh M."/>
            <person name="Singh A."/>
            <person name="Seah K."/>
            <person name="Emmerich C."/>
        </authorList>
    </citation>
    <scope>NUCLEOTIDE SEQUENCE</scope>
    <source>
        <strain evidence="7">ATCC30299</strain>
    </source>
</reference>
<evidence type="ECO:0000256" key="6">
    <source>
        <dbReference type="SAM" id="MobiDB-lite"/>
    </source>
</evidence>
<evidence type="ECO:0000256" key="2">
    <source>
        <dbReference type="ARBA" id="ARBA00023015"/>
    </source>
</evidence>
<dbReference type="GO" id="GO:0006367">
    <property type="term" value="P:transcription initiation at RNA polymerase II promoter"/>
    <property type="evidence" value="ECO:0007669"/>
    <property type="project" value="InterPro"/>
</dbReference>
<name>A0AAU9IAJ5_9CILI</name>
<evidence type="ECO:0000256" key="5">
    <source>
        <dbReference type="ARBA" id="ARBA00023242"/>
    </source>
</evidence>
<keyword evidence="2" id="KW-0805">Transcription regulation</keyword>
<gene>
    <name evidence="7" type="ORF">BSTOLATCC_MIC2654</name>
</gene>
<dbReference type="EMBL" id="CAJZBQ010000003">
    <property type="protein sequence ID" value="CAG9310940.1"/>
    <property type="molecule type" value="Genomic_DNA"/>
</dbReference>
<keyword evidence="3" id="KW-0238">DNA-binding</keyword>
<dbReference type="AlphaFoldDB" id="A0AAU9IAJ5"/>
<evidence type="ECO:0000256" key="1">
    <source>
        <dbReference type="ARBA" id="ARBA00004123"/>
    </source>
</evidence>
<comment type="caution">
    <text evidence="7">The sequence shown here is derived from an EMBL/GenBank/DDBJ whole genome shotgun (WGS) entry which is preliminary data.</text>
</comment>
<protein>
    <recommendedName>
        <fullName evidence="9">Transcription initiation factor IIF subunit alpha</fullName>
    </recommendedName>
</protein>
<dbReference type="GO" id="GO:0003677">
    <property type="term" value="F:DNA binding"/>
    <property type="evidence" value="ECO:0007669"/>
    <property type="project" value="UniProtKB-KW"/>
</dbReference>
<evidence type="ECO:0000256" key="4">
    <source>
        <dbReference type="ARBA" id="ARBA00023163"/>
    </source>
</evidence>
<comment type="subcellular location">
    <subcellularLocation>
        <location evidence="1">Nucleus</location>
    </subcellularLocation>
</comment>
<keyword evidence="4" id="KW-0804">Transcription</keyword>
<dbReference type="InterPro" id="IPR011039">
    <property type="entry name" value="TFIIF_interaction"/>
</dbReference>
<sequence>MINYPLKILPKYPGTEVNVARVLQPIDFSTTSVEIEEIKEVKPEEVKLEGAKKIQARVTSRRNRQPNKIAEFSLKCQDSSRKRSWIGKSEESNKYAILIYDGKEVSIILTDHWYKFSPLNQAVKIQTEEELKIGKKQRIRQEKELVNEVFGEDSDEDLKPTKKVHQNTIEEEEFGKEGMDFDEEFADDEEDNEEEETKEQKDEAALQHRLSNSGKEIQELLLENKSESSESGDSSDLGLYDSEEDLKEDKVTKQSVINELMRLGRVTLKELIGECKKKFKSESGWIENLTKIVREVADIEGTGENAYVMLKEEYKRFKPAHAERIHFQTLK</sequence>
<feature type="compositionally biased region" description="Acidic residues" evidence="6">
    <location>
        <begin position="169"/>
        <end position="197"/>
    </location>
</feature>
<keyword evidence="5" id="KW-0539">Nucleus</keyword>
<keyword evidence="8" id="KW-1185">Reference proteome</keyword>
<proteinExistence type="predicted"/>